<reference evidence="5" key="1">
    <citation type="submission" date="2022-08" db="EMBL/GenBank/DDBJ databases">
        <authorList>
            <person name="Gutierrez-Valencia J."/>
        </authorList>
    </citation>
    <scope>NUCLEOTIDE SEQUENCE</scope>
</reference>
<dbReference type="InterPro" id="IPR013784">
    <property type="entry name" value="Carb-bd-like_fold"/>
</dbReference>
<keyword evidence="2" id="KW-0472">Membrane</keyword>
<dbReference type="InterPro" id="IPR011009">
    <property type="entry name" value="Kinase-like_dom_sf"/>
</dbReference>
<evidence type="ECO:0000313" key="5">
    <source>
        <dbReference type="EMBL" id="CAI0453039.1"/>
    </source>
</evidence>
<dbReference type="Gene3D" id="3.30.200.20">
    <property type="entry name" value="Phosphorylase Kinase, domain 1"/>
    <property type="match status" value="1"/>
</dbReference>
<dbReference type="SUPFAM" id="SSF49452">
    <property type="entry name" value="Starch-binding domain-like"/>
    <property type="match status" value="1"/>
</dbReference>
<feature type="region of interest" description="Disordered" evidence="1">
    <location>
        <begin position="188"/>
        <end position="220"/>
    </location>
</feature>
<dbReference type="GO" id="GO:2001070">
    <property type="term" value="F:starch binding"/>
    <property type="evidence" value="ECO:0007669"/>
    <property type="project" value="InterPro"/>
</dbReference>
<feature type="domain" description="CBM20" evidence="4">
    <location>
        <begin position="78"/>
        <end position="178"/>
    </location>
</feature>
<evidence type="ECO:0000256" key="2">
    <source>
        <dbReference type="SAM" id="Phobius"/>
    </source>
</evidence>
<protein>
    <recommendedName>
        <fullName evidence="7">CBM20 domain-containing protein</fullName>
    </recommendedName>
</protein>
<feature type="region of interest" description="Disordered" evidence="1">
    <location>
        <begin position="1"/>
        <end position="33"/>
    </location>
</feature>
<evidence type="ECO:0000259" key="3">
    <source>
        <dbReference type="PROSITE" id="PS50011"/>
    </source>
</evidence>
<dbReference type="Gene3D" id="2.60.40.10">
    <property type="entry name" value="Immunoglobulins"/>
    <property type="match status" value="1"/>
</dbReference>
<sequence>MDPLRGLQHHGGCTAASPRLHLSDHRSQSLHRRCHRSSSTHFLRTHRISFPLRHHHVLLPRIACRVSPPETRDEERMDKSRSKQKVQLNIRLDHQVKFGENVVILGSVKELGSWKKDVALNWTEGGWVCKLELDGGQSIEYKFVVVNKDKRTSWEGGDNRRLNLPNEGSYEMVCRWNATGEGIDLLPAGSEQKQDRTEKIGFDGPSSAPPTHDGEPSPFVGQWQGKAASFMRSNEHRDREGDRRWDTSGLEGLSLKLVEGDRSARNWWKKLEVVRELIVGSLESGERMDALIYSAIYLKEVLVIRKIHPCLPSFKAEFTASVPLTRIRDIAHRNDIPHDLKQEIKHTIQNKLHRNAGPEDLVATEAMLARITKNPGEYNGAFVEQFKIFHQELKDFFNAGSLTEQLDSVRDSFDDNSLSALTLFLDHKKSLNGLRDMIGKGLESGLRNDASDAAIAMRQKWRLCEIGLEDYSFVLLSRIAKTFDGSNGVPTLTPVQPYDDTEAWKRKVAAIAGGVGAVLLVIIIVVIVYLCIKKLAAQTSERESSAQSPTTGLEIVGTPTYASPHPPGTHFLRLLTIEELKLATRSFSDSNIIGEGLLGLVYKGLLLDGSIAVIKRNIYHPVQNFANEAATVLVTEFISNGNVGQYLYDSEGLPVGKLGIKRRLAIALGAAKGLRYLHSLVPPFLHMHFRTSNVLVDENFTAKVSDYGIYKLVAETLHPGSSSSVDHFLDPELNSSRDFSELSDVYSYGVFLLELISGREAHGKHQSKSDQNLLLQARDSSLNDFVDKSLQAKDRTKRIMVDLALMCVDVSTRRPSMEKVVKALEWIRGRETGHVDHDYGEEIGAVKLGSELFK</sequence>
<dbReference type="Pfam" id="PF07714">
    <property type="entry name" value="PK_Tyr_Ser-Thr"/>
    <property type="match status" value="1"/>
</dbReference>
<keyword evidence="6" id="KW-1185">Reference proteome</keyword>
<evidence type="ECO:0000259" key="4">
    <source>
        <dbReference type="PROSITE" id="PS51166"/>
    </source>
</evidence>
<dbReference type="Pfam" id="PF00686">
    <property type="entry name" value="CBM_20"/>
    <property type="match status" value="1"/>
</dbReference>
<dbReference type="EMBL" id="CAMGYJ010000007">
    <property type="protein sequence ID" value="CAI0453039.1"/>
    <property type="molecule type" value="Genomic_DNA"/>
</dbReference>
<keyword evidence="2" id="KW-1133">Transmembrane helix</keyword>
<evidence type="ECO:0008006" key="7">
    <source>
        <dbReference type="Google" id="ProtNLM"/>
    </source>
</evidence>
<dbReference type="InterPro" id="IPR001245">
    <property type="entry name" value="Ser-Thr/Tyr_kinase_cat_dom"/>
</dbReference>
<dbReference type="SUPFAM" id="SSF56112">
    <property type="entry name" value="Protein kinase-like (PK-like)"/>
    <property type="match status" value="1"/>
</dbReference>
<dbReference type="InterPro" id="IPR013783">
    <property type="entry name" value="Ig-like_fold"/>
</dbReference>
<dbReference type="GO" id="GO:0005524">
    <property type="term" value="F:ATP binding"/>
    <property type="evidence" value="ECO:0007669"/>
    <property type="project" value="InterPro"/>
</dbReference>
<dbReference type="AlphaFoldDB" id="A0AAV0N3B0"/>
<feature type="compositionally biased region" description="Basic and acidic residues" evidence="1">
    <location>
        <begin position="192"/>
        <end position="201"/>
    </location>
</feature>
<dbReference type="InterPro" id="IPR002044">
    <property type="entry name" value="CBM20"/>
</dbReference>
<proteinExistence type="predicted"/>
<feature type="domain" description="Protein kinase" evidence="3">
    <location>
        <begin position="504"/>
        <end position="827"/>
    </location>
</feature>
<dbReference type="PROSITE" id="PS51166">
    <property type="entry name" value="CBM20"/>
    <property type="match status" value="1"/>
</dbReference>
<name>A0AAV0N3B0_9ROSI</name>
<dbReference type="Gene3D" id="1.10.510.10">
    <property type="entry name" value="Transferase(Phosphotransferase) domain 1"/>
    <property type="match status" value="1"/>
</dbReference>
<gene>
    <name evidence="5" type="ORF">LITE_LOCUS31442</name>
</gene>
<evidence type="ECO:0000313" key="6">
    <source>
        <dbReference type="Proteomes" id="UP001154282"/>
    </source>
</evidence>
<dbReference type="Proteomes" id="UP001154282">
    <property type="component" value="Unassembled WGS sequence"/>
</dbReference>
<dbReference type="SMART" id="SM01065">
    <property type="entry name" value="CBM_2"/>
    <property type="match status" value="1"/>
</dbReference>
<dbReference type="PANTHER" id="PTHR47453:SF1">
    <property type="entry name" value="PHOSPHOGLUCAN, WATER DIKINASE, CHLOROPLASTIC"/>
    <property type="match status" value="1"/>
</dbReference>
<accession>A0AAV0N3B0</accession>
<evidence type="ECO:0000256" key="1">
    <source>
        <dbReference type="SAM" id="MobiDB-lite"/>
    </source>
</evidence>
<comment type="caution">
    <text evidence="5">The sequence shown here is derived from an EMBL/GenBank/DDBJ whole genome shotgun (WGS) entry which is preliminary data.</text>
</comment>
<dbReference type="PROSITE" id="PS50011">
    <property type="entry name" value="PROTEIN_KINASE_DOM"/>
    <property type="match status" value="1"/>
</dbReference>
<keyword evidence="2" id="KW-0812">Transmembrane</keyword>
<dbReference type="InterPro" id="IPR000719">
    <property type="entry name" value="Prot_kinase_dom"/>
</dbReference>
<feature type="transmembrane region" description="Helical" evidence="2">
    <location>
        <begin position="508"/>
        <end position="532"/>
    </location>
</feature>
<organism evidence="5 6">
    <name type="scientific">Linum tenue</name>
    <dbReference type="NCBI Taxonomy" id="586396"/>
    <lineage>
        <taxon>Eukaryota</taxon>
        <taxon>Viridiplantae</taxon>
        <taxon>Streptophyta</taxon>
        <taxon>Embryophyta</taxon>
        <taxon>Tracheophyta</taxon>
        <taxon>Spermatophyta</taxon>
        <taxon>Magnoliopsida</taxon>
        <taxon>eudicotyledons</taxon>
        <taxon>Gunneridae</taxon>
        <taxon>Pentapetalae</taxon>
        <taxon>rosids</taxon>
        <taxon>fabids</taxon>
        <taxon>Malpighiales</taxon>
        <taxon>Linaceae</taxon>
        <taxon>Linum</taxon>
    </lineage>
</organism>
<dbReference type="GO" id="GO:0004672">
    <property type="term" value="F:protein kinase activity"/>
    <property type="evidence" value="ECO:0007669"/>
    <property type="project" value="InterPro"/>
</dbReference>
<dbReference type="PANTHER" id="PTHR47453">
    <property type="entry name" value="PHOSPHOGLUCAN, WATER DIKINASE, CHLOROPLASTIC"/>
    <property type="match status" value="1"/>
</dbReference>